<dbReference type="AlphaFoldDB" id="A0AAU6Q0Y6"/>
<proteinExistence type="predicted"/>
<keyword evidence="1" id="KW-0812">Transmembrane</keyword>
<feature type="transmembrane region" description="Helical" evidence="1">
    <location>
        <begin position="73"/>
        <end position="91"/>
    </location>
</feature>
<feature type="transmembrane region" description="Helical" evidence="1">
    <location>
        <begin position="103"/>
        <end position="119"/>
    </location>
</feature>
<keyword evidence="1" id="KW-1133">Transmembrane helix</keyword>
<evidence type="ECO:0000256" key="1">
    <source>
        <dbReference type="SAM" id="Phobius"/>
    </source>
</evidence>
<sequence>MTRSRLLTVWAALCLLGALLLWGVTLLDLSFAGHSWNDSGPCPYSPADRVRYGLGGFSFFCGGQRMPGAHPSYPLVVAALVLNTLLLWLARGRGEQARRMGRVSLWALLLTLGLGWPVLKGVERVQNDFLAGGEVVALDTRPALFSARRCEVRPENGPCTQVGRLTLPNPVAWGLLGLGLTGAAGLRRGRP</sequence>
<protein>
    <submittedName>
        <fullName evidence="2">Uncharacterized protein</fullName>
    </submittedName>
</protein>
<accession>A0AAU6Q0Y6</accession>
<keyword evidence="1" id="KW-0472">Membrane</keyword>
<dbReference type="RefSeq" id="WP_339095515.1">
    <property type="nucleotide sequence ID" value="NZ_CP149782.1"/>
</dbReference>
<reference evidence="2" key="1">
    <citation type="submission" date="2024-03" db="EMBL/GenBank/DDBJ databases">
        <title>Deinococcus weizhi sp. nov., isolated from human skin.</title>
        <authorList>
            <person name="Wei Z."/>
            <person name="Tian F."/>
            <person name="Yang C."/>
            <person name="Xin L.T."/>
            <person name="Wen Z.J."/>
            <person name="Lan K.C."/>
            <person name="Yu L."/>
            <person name="Zhe W."/>
            <person name="Dan F.D."/>
            <person name="Jun W."/>
            <person name="Rui Z."/>
            <person name="Yong X.J."/>
            <person name="Ting Y."/>
            <person name="Wei X."/>
            <person name="Xu Z.G."/>
            <person name="Xin Z."/>
            <person name="Dong F.G."/>
            <person name="Ni X.M."/>
            <person name="Zheng M.G."/>
            <person name="Chun Y."/>
            <person name="Qian W.X."/>
        </authorList>
    </citation>
    <scope>NUCLEOTIDE SEQUENCE</scope>
    <source>
        <strain evidence="2">VB142</strain>
    </source>
</reference>
<name>A0AAU6Q0Y6_9DEIO</name>
<dbReference type="EMBL" id="CP149782">
    <property type="protein sequence ID" value="WYF44296.1"/>
    <property type="molecule type" value="Genomic_DNA"/>
</dbReference>
<evidence type="ECO:0000313" key="2">
    <source>
        <dbReference type="EMBL" id="WYF44296.1"/>
    </source>
</evidence>
<organism evidence="2">
    <name type="scientific">Deinococcus sp. VB142</name>
    <dbReference type="NCBI Taxonomy" id="3112952"/>
    <lineage>
        <taxon>Bacteria</taxon>
        <taxon>Thermotogati</taxon>
        <taxon>Deinococcota</taxon>
        <taxon>Deinococci</taxon>
        <taxon>Deinococcales</taxon>
        <taxon>Deinococcaceae</taxon>
        <taxon>Deinococcus</taxon>
    </lineage>
</organism>
<gene>
    <name evidence="2" type="ORF">WDJ50_12980</name>
</gene>